<dbReference type="AlphaFoldDB" id="A0A6P1Y4Q2"/>
<evidence type="ECO:0000256" key="1">
    <source>
        <dbReference type="ARBA" id="ARBA00001933"/>
    </source>
</evidence>
<keyword evidence="2" id="KW-0663">Pyridoxal phosphate</keyword>
<dbReference type="PANTHER" id="PTHR42690">
    <property type="entry name" value="THREONINE SYNTHASE FAMILY MEMBER"/>
    <property type="match status" value="1"/>
</dbReference>
<dbReference type="InterPro" id="IPR001926">
    <property type="entry name" value="TrpB-like_PALP"/>
</dbReference>
<sequence>MKLVSTRNSNITVSFKHAIFDCMPADGGLYVPYSEHDLRSWILHMNEQTTFSTIAGSLTAALLKEEISPVISERIAAAAFQGYSPRLRQLDDRLFLLELFHGPTGNHRDFGFLWLASALEHLLTIDEKNAIVIASSTGAGGRSMAAAFGNKKHLKLIILYPKGYARGLKPEHLFQNGGSVYPVEVEGDTAAVENLIRSIYQERQLIEEYNLTLANTVNIGRILPQVFFYMFAFTRIKARTAGEIFYAVPSGNYGNLAAGLYAWKFCLPVKGFITDATEALNCDETGSCRCVASSIPLAERGPADPAVPSSIERLEQVFTLSPAIMKSIIFPAPVSDAEAQTLISDSYRRYGIMFDTATAHAYSAAQNRNIFRQRSGESLVLVSKDHPAFESEILTRICGESPIIPEYLHGIDTPIPNVPLIKGTKEELIKILNTISEVQ</sequence>
<feature type="domain" description="Tryptophan synthase beta chain-like PALP" evidence="3">
    <location>
        <begin position="85"/>
        <end position="370"/>
    </location>
</feature>
<dbReference type="EMBL" id="CP048020">
    <property type="protein sequence ID" value="QHX44379.1"/>
    <property type="molecule type" value="Genomic_DNA"/>
</dbReference>
<proteinExistence type="predicted"/>
<evidence type="ECO:0000256" key="2">
    <source>
        <dbReference type="ARBA" id="ARBA00022898"/>
    </source>
</evidence>
<dbReference type="InterPro" id="IPR036052">
    <property type="entry name" value="TrpB-like_PALP_sf"/>
</dbReference>
<accession>A0A6P1Y4Q2</accession>
<evidence type="ECO:0000259" key="3">
    <source>
        <dbReference type="Pfam" id="PF00291"/>
    </source>
</evidence>
<dbReference type="KEGG" id="trz:GWP43_13940"/>
<reference evidence="5 6" key="1">
    <citation type="submission" date="2020-01" db="EMBL/GenBank/DDBJ databases">
        <title>Complete genome sequence of a human oral phylogroup 1 Treponema sp. strain ATCC 700766, originally isolated from periodontitis dental plaque.</title>
        <authorList>
            <person name="Chan Y."/>
            <person name="Huo Y.-B."/>
            <person name="Yu X.-L."/>
            <person name="Zeng H."/>
            <person name="Leung W.-K."/>
            <person name="Watt R.M."/>
        </authorList>
    </citation>
    <scope>NUCLEOTIDE SEQUENCE [LARGE SCALE GENOMIC DNA]</scope>
    <source>
        <strain evidence="5 6">OMZ 804</strain>
    </source>
</reference>
<dbReference type="InterPro" id="IPR029144">
    <property type="entry name" value="Thr_synth_N"/>
</dbReference>
<comment type="cofactor">
    <cofactor evidence="1">
        <name>pyridoxal 5'-phosphate</name>
        <dbReference type="ChEBI" id="CHEBI:597326"/>
    </cofactor>
</comment>
<dbReference type="SUPFAM" id="SSF53686">
    <property type="entry name" value="Tryptophan synthase beta subunit-like PLP-dependent enzymes"/>
    <property type="match status" value="1"/>
</dbReference>
<name>A0A6P1Y4Q2_9SPIR</name>
<dbReference type="InterPro" id="IPR037158">
    <property type="entry name" value="Thr_synth_N_sf"/>
</dbReference>
<evidence type="ECO:0000259" key="4">
    <source>
        <dbReference type="Pfam" id="PF14821"/>
    </source>
</evidence>
<feature type="domain" description="Threonine synthase N-terminal" evidence="4">
    <location>
        <begin position="4"/>
        <end position="69"/>
    </location>
</feature>
<dbReference type="Gene3D" id="3.40.50.1100">
    <property type="match status" value="2"/>
</dbReference>
<dbReference type="Pfam" id="PF00291">
    <property type="entry name" value="PALP"/>
    <property type="match status" value="1"/>
</dbReference>
<protein>
    <submittedName>
        <fullName evidence="5">Threonine synthase</fullName>
    </submittedName>
</protein>
<organism evidence="5 6">
    <name type="scientific">Treponema vincentii</name>
    <dbReference type="NCBI Taxonomy" id="69710"/>
    <lineage>
        <taxon>Bacteria</taxon>
        <taxon>Pseudomonadati</taxon>
        <taxon>Spirochaetota</taxon>
        <taxon>Spirochaetia</taxon>
        <taxon>Spirochaetales</taxon>
        <taxon>Treponemataceae</taxon>
        <taxon>Treponema</taxon>
    </lineage>
</organism>
<dbReference type="Gene3D" id="3.90.1380.10">
    <property type="entry name" value="Threonine synthase, N-terminal domain"/>
    <property type="match status" value="1"/>
</dbReference>
<gene>
    <name evidence="5" type="ORF">GWP43_13940</name>
</gene>
<dbReference type="Proteomes" id="UP000464374">
    <property type="component" value="Chromosome"/>
</dbReference>
<evidence type="ECO:0000313" key="5">
    <source>
        <dbReference type="EMBL" id="QHX44379.1"/>
    </source>
</evidence>
<evidence type="ECO:0000313" key="6">
    <source>
        <dbReference type="Proteomes" id="UP000464374"/>
    </source>
</evidence>
<dbReference type="PANTHER" id="PTHR42690:SF1">
    <property type="entry name" value="THREONINE SYNTHASE-LIKE 2"/>
    <property type="match status" value="1"/>
</dbReference>
<dbReference type="RefSeq" id="WP_162664652.1">
    <property type="nucleotide sequence ID" value="NZ_CP048020.1"/>
</dbReference>
<dbReference type="InterPro" id="IPR051166">
    <property type="entry name" value="Threonine_Synthase"/>
</dbReference>
<dbReference type="Pfam" id="PF14821">
    <property type="entry name" value="Thr_synth_N"/>
    <property type="match status" value="1"/>
</dbReference>